<protein>
    <submittedName>
        <fullName evidence="1">Uncharacterized protein</fullName>
    </submittedName>
</protein>
<accession>D6WQP4</accession>
<reference evidence="1 2" key="1">
    <citation type="journal article" date="2008" name="Nature">
        <title>The genome of the model beetle and pest Tribolium castaneum.</title>
        <authorList>
            <consortium name="Tribolium Genome Sequencing Consortium"/>
            <person name="Richards S."/>
            <person name="Gibbs R.A."/>
            <person name="Weinstock G.M."/>
            <person name="Brown S.J."/>
            <person name="Denell R."/>
            <person name="Beeman R.W."/>
            <person name="Gibbs R."/>
            <person name="Beeman R.W."/>
            <person name="Brown S.J."/>
            <person name="Bucher G."/>
            <person name="Friedrich M."/>
            <person name="Grimmelikhuijzen C.J."/>
            <person name="Klingler M."/>
            <person name="Lorenzen M."/>
            <person name="Richards S."/>
            <person name="Roth S."/>
            <person name="Schroder R."/>
            <person name="Tautz D."/>
            <person name="Zdobnov E.M."/>
            <person name="Muzny D."/>
            <person name="Gibbs R.A."/>
            <person name="Weinstock G.M."/>
            <person name="Attaway T."/>
            <person name="Bell S."/>
            <person name="Buhay C.J."/>
            <person name="Chandrabose M.N."/>
            <person name="Chavez D."/>
            <person name="Clerk-Blankenburg K.P."/>
            <person name="Cree A."/>
            <person name="Dao M."/>
            <person name="Davis C."/>
            <person name="Chacko J."/>
            <person name="Dinh H."/>
            <person name="Dugan-Rocha S."/>
            <person name="Fowler G."/>
            <person name="Garner T.T."/>
            <person name="Garnes J."/>
            <person name="Gnirke A."/>
            <person name="Hawes A."/>
            <person name="Hernandez J."/>
            <person name="Hines S."/>
            <person name="Holder M."/>
            <person name="Hume J."/>
            <person name="Jhangiani S.N."/>
            <person name="Joshi V."/>
            <person name="Khan Z.M."/>
            <person name="Jackson L."/>
            <person name="Kovar C."/>
            <person name="Kowis A."/>
            <person name="Lee S."/>
            <person name="Lewis L.R."/>
            <person name="Margolis J."/>
            <person name="Morgan M."/>
            <person name="Nazareth L.V."/>
            <person name="Nguyen N."/>
            <person name="Okwuonu G."/>
            <person name="Parker D."/>
            <person name="Richards S."/>
            <person name="Ruiz S.J."/>
            <person name="Santibanez J."/>
            <person name="Savard J."/>
            <person name="Scherer S.E."/>
            <person name="Schneider B."/>
            <person name="Sodergren E."/>
            <person name="Tautz D."/>
            <person name="Vattahil S."/>
            <person name="Villasana D."/>
            <person name="White C.S."/>
            <person name="Wright R."/>
            <person name="Park Y."/>
            <person name="Beeman R.W."/>
            <person name="Lord J."/>
            <person name="Oppert B."/>
            <person name="Lorenzen M."/>
            <person name="Brown S."/>
            <person name="Wang L."/>
            <person name="Savard J."/>
            <person name="Tautz D."/>
            <person name="Richards S."/>
            <person name="Weinstock G."/>
            <person name="Gibbs R.A."/>
            <person name="Liu Y."/>
            <person name="Worley K."/>
            <person name="Weinstock G."/>
            <person name="Elsik C.G."/>
            <person name="Reese J.T."/>
            <person name="Elhaik E."/>
            <person name="Landan G."/>
            <person name="Graur D."/>
            <person name="Arensburger P."/>
            <person name="Atkinson P."/>
            <person name="Beeman R.W."/>
            <person name="Beidler J."/>
            <person name="Brown S.J."/>
            <person name="Demuth J.P."/>
            <person name="Drury D.W."/>
            <person name="Du Y.Z."/>
            <person name="Fujiwara H."/>
            <person name="Lorenzen M."/>
            <person name="Maselli V."/>
            <person name="Osanai M."/>
            <person name="Park Y."/>
            <person name="Robertson H.M."/>
            <person name="Tu Z."/>
            <person name="Wang J.J."/>
            <person name="Wang S."/>
            <person name="Richards S."/>
            <person name="Song H."/>
            <person name="Zhang L."/>
            <person name="Sodergren E."/>
            <person name="Werner D."/>
            <person name="Stanke M."/>
            <person name="Morgenstern B."/>
            <person name="Solovyev V."/>
            <person name="Kosarev P."/>
            <person name="Brown G."/>
            <person name="Chen H.C."/>
            <person name="Ermolaeva O."/>
            <person name="Hlavina W."/>
            <person name="Kapustin Y."/>
            <person name="Kiryutin B."/>
            <person name="Kitts P."/>
            <person name="Maglott D."/>
            <person name="Pruitt K."/>
            <person name="Sapojnikov V."/>
            <person name="Souvorov A."/>
            <person name="Mackey A.J."/>
            <person name="Waterhouse R.M."/>
            <person name="Wyder S."/>
            <person name="Zdobnov E.M."/>
            <person name="Zdobnov E.M."/>
            <person name="Wyder S."/>
            <person name="Kriventseva E.V."/>
            <person name="Kadowaki T."/>
            <person name="Bork P."/>
            <person name="Aranda M."/>
            <person name="Bao R."/>
            <person name="Beermann A."/>
            <person name="Berns N."/>
            <person name="Bolognesi R."/>
            <person name="Bonneton F."/>
            <person name="Bopp D."/>
            <person name="Brown S.J."/>
            <person name="Bucher G."/>
            <person name="Butts T."/>
            <person name="Chaumot A."/>
            <person name="Denell R.E."/>
            <person name="Ferrier D.E."/>
            <person name="Friedrich M."/>
            <person name="Gordon C.M."/>
            <person name="Jindra M."/>
            <person name="Klingler M."/>
            <person name="Lan Q."/>
            <person name="Lattorff H.M."/>
            <person name="Laudet V."/>
            <person name="von Levetsow C."/>
            <person name="Liu Z."/>
            <person name="Lutz R."/>
            <person name="Lynch J.A."/>
            <person name="da Fonseca R.N."/>
            <person name="Posnien N."/>
            <person name="Reuter R."/>
            <person name="Roth S."/>
            <person name="Savard J."/>
            <person name="Schinko J.B."/>
            <person name="Schmitt C."/>
            <person name="Schoppmeier M."/>
            <person name="Schroder R."/>
            <person name="Shippy T.D."/>
            <person name="Simonnet F."/>
            <person name="Marques-Souza H."/>
            <person name="Tautz D."/>
            <person name="Tomoyasu Y."/>
            <person name="Trauner J."/>
            <person name="Van der Zee M."/>
            <person name="Vervoort M."/>
            <person name="Wittkopp N."/>
            <person name="Wimmer E.A."/>
            <person name="Yang X."/>
            <person name="Jones A.K."/>
            <person name="Sattelle D.B."/>
            <person name="Ebert P.R."/>
            <person name="Nelson D."/>
            <person name="Scott J.G."/>
            <person name="Beeman R.W."/>
            <person name="Muthukrishnan S."/>
            <person name="Kramer K.J."/>
            <person name="Arakane Y."/>
            <person name="Beeman R.W."/>
            <person name="Zhu Q."/>
            <person name="Hogenkamp D."/>
            <person name="Dixit R."/>
            <person name="Oppert B."/>
            <person name="Jiang H."/>
            <person name="Zou Z."/>
            <person name="Marshall J."/>
            <person name="Elpidina E."/>
            <person name="Vinokurov K."/>
            <person name="Oppert C."/>
            <person name="Zou Z."/>
            <person name="Evans J."/>
            <person name="Lu Z."/>
            <person name="Zhao P."/>
            <person name="Sumathipala N."/>
            <person name="Altincicek B."/>
            <person name="Vilcinskas A."/>
            <person name="Williams M."/>
            <person name="Hultmark D."/>
            <person name="Hetru C."/>
            <person name="Jiang H."/>
            <person name="Grimmelikhuijzen C.J."/>
            <person name="Hauser F."/>
            <person name="Cazzamali G."/>
            <person name="Williamson M."/>
            <person name="Park Y."/>
            <person name="Li B."/>
            <person name="Tanaka Y."/>
            <person name="Predel R."/>
            <person name="Neupert S."/>
            <person name="Schachtner J."/>
            <person name="Verleyen P."/>
            <person name="Raible F."/>
            <person name="Bork P."/>
            <person name="Friedrich M."/>
            <person name="Walden K.K."/>
            <person name="Robertson H.M."/>
            <person name="Angeli S."/>
            <person name="Foret S."/>
            <person name="Bucher G."/>
            <person name="Schuetz S."/>
            <person name="Maleszka R."/>
            <person name="Wimmer E.A."/>
            <person name="Beeman R.W."/>
            <person name="Lorenzen M."/>
            <person name="Tomoyasu Y."/>
            <person name="Miller S.C."/>
            <person name="Grossmann D."/>
            <person name="Bucher G."/>
        </authorList>
    </citation>
    <scope>NUCLEOTIDE SEQUENCE [LARGE SCALE GENOMIC DNA]</scope>
    <source>
        <strain evidence="1 2">Georgia GA2</strain>
    </source>
</reference>
<dbReference type="PANTHER" id="PTHR20844">
    <property type="entry name" value="MEDIATOR OF RNA POLYMERASE II TRANSCRIPTION, SUBUNIT 9"/>
    <property type="match status" value="1"/>
</dbReference>
<dbReference type="InterPro" id="IPR039242">
    <property type="entry name" value="MED9_metazoa"/>
</dbReference>
<dbReference type="OMA" id="GHHSKQL"/>
<gene>
    <name evidence="1" type="primary">AUGUSTUS-3.0.2_09964</name>
    <name evidence="1" type="ORF">TcasGA2_TC009964</name>
</gene>
<reference evidence="1 2" key="2">
    <citation type="journal article" date="2010" name="Nucleic Acids Res.">
        <title>BeetleBase in 2010: revisions to provide comprehensive genomic information for Tribolium castaneum.</title>
        <authorList>
            <person name="Kim H.S."/>
            <person name="Murphy T."/>
            <person name="Xia J."/>
            <person name="Caragea D."/>
            <person name="Park Y."/>
            <person name="Beeman R.W."/>
            <person name="Lorenzen M.D."/>
            <person name="Butcher S."/>
            <person name="Manak J.R."/>
            <person name="Brown S.J."/>
        </authorList>
    </citation>
    <scope>GENOME REANNOTATION</scope>
    <source>
        <strain evidence="1 2">Georgia GA2</strain>
    </source>
</reference>
<dbReference type="Proteomes" id="UP000007266">
    <property type="component" value="Linkage group 7"/>
</dbReference>
<name>D6WQP4_TRICA</name>
<proteinExistence type="predicted"/>
<keyword evidence="2" id="KW-1185">Reference proteome</keyword>
<dbReference type="HOGENOM" id="CLU_509289_0_0_1"/>
<dbReference type="EMBL" id="KQ971354">
    <property type="protein sequence ID" value="EFA06997.2"/>
    <property type="molecule type" value="Genomic_DNA"/>
</dbReference>
<dbReference type="InParanoid" id="D6WQP4"/>
<dbReference type="eggNOG" id="ENOG502S7BZ">
    <property type="taxonomic scope" value="Eukaryota"/>
</dbReference>
<dbReference type="STRING" id="7070.D6WQP4"/>
<evidence type="ECO:0000313" key="2">
    <source>
        <dbReference type="Proteomes" id="UP000007266"/>
    </source>
</evidence>
<sequence length="485" mass="56408">MDITGSLTTQNIQGTELASILKELDVEYTLRLPELSIRDILQLLNVYMSVAQNQITEYKFYNKALNALNDSLPTLDKKELLQFIFYLGVRKKCLESQTMLRQCQKTMTNEFIDSLTSEELCIICISTFKTSTKIINKALLEKVKKYIDGNLSVLHDFPLFVTLVKTLRHNRCQDDNLLNTISYTIIFNKTYPLYTFPTICHIMALFADYFYYDKNLFKIITQQGLEQLNDCKFVSRNVYLAHQLRAKDIKRFLWVLSMFSDLKLVNRSVLKTLFIPKIIERIDGGEINRDVASLVDITLYLWMLNCHPHELVPYVFTKENVQVLRRDSKNHLRLNLLLYAILIEDPALAKTLPIKPSMVRENDYSSVFQLRKRPLFERLLKNLDKIKKDLNISKFELSYEIPHINIVGITGYRSGGTKAVYIEVLDGYTQIRNVEFDVPVGLMALKLRLLDQFEEGVLVVSQRETDDMTDSELINFLLDEIKLIC</sequence>
<dbReference type="GO" id="GO:0016592">
    <property type="term" value="C:mediator complex"/>
    <property type="evidence" value="ECO:0000318"/>
    <property type="project" value="GO_Central"/>
</dbReference>
<organism evidence="1 2">
    <name type="scientific">Tribolium castaneum</name>
    <name type="common">Red flour beetle</name>
    <dbReference type="NCBI Taxonomy" id="7070"/>
    <lineage>
        <taxon>Eukaryota</taxon>
        <taxon>Metazoa</taxon>
        <taxon>Ecdysozoa</taxon>
        <taxon>Arthropoda</taxon>
        <taxon>Hexapoda</taxon>
        <taxon>Insecta</taxon>
        <taxon>Pterygota</taxon>
        <taxon>Neoptera</taxon>
        <taxon>Endopterygota</taxon>
        <taxon>Coleoptera</taxon>
        <taxon>Polyphaga</taxon>
        <taxon>Cucujiformia</taxon>
        <taxon>Tenebrionidae</taxon>
        <taxon>Tenebrionidae incertae sedis</taxon>
        <taxon>Tribolium</taxon>
    </lineage>
</organism>
<dbReference type="AlphaFoldDB" id="D6WQP4"/>
<dbReference type="PANTHER" id="PTHR20844:SF0">
    <property type="entry name" value="MEDIATOR OF RNA POLYMERASE II TRANSCRIPTION SUBUNIT 9"/>
    <property type="match status" value="1"/>
</dbReference>
<evidence type="ECO:0000313" key="1">
    <source>
        <dbReference type="EMBL" id="EFA06997.2"/>
    </source>
</evidence>